<dbReference type="CDD" id="cd02440">
    <property type="entry name" value="AdoMet_MTases"/>
    <property type="match status" value="1"/>
</dbReference>
<dbReference type="Pfam" id="PF08242">
    <property type="entry name" value="Methyltransf_12"/>
    <property type="match status" value="1"/>
</dbReference>
<accession>A0A450TJZ1</accession>
<evidence type="ECO:0000259" key="1">
    <source>
        <dbReference type="Pfam" id="PF08242"/>
    </source>
</evidence>
<dbReference type="SUPFAM" id="SSF53335">
    <property type="entry name" value="S-adenosyl-L-methionine-dependent methyltransferases"/>
    <property type="match status" value="1"/>
</dbReference>
<keyword evidence="2" id="KW-0808">Transferase</keyword>
<dbReference type="AlphaFoldDB" id="A0A450TJZ1"/>
<dbReference type="Gene3D" id="3.40.50.150">
    <property type="entry name" value="Vaccinia Virus protein VP39"/>
    <property type="match status" value="1"/>
</dbReference>
<dbReference type="InterPro" id="IPR029063">
    <property type="entry name" value="SAM-dependent_MTases_sf"/>
</dbReference>
<protein>
    <submittedName>
        <fullName evidence="2">Methyltransferase domain-containing protein</fullName>
    </submittedName>
</protein>
<evidence type="ECO:0000313" key="2">
    <source>
        <dbReference type="EMBL" id="VFJ67819.1"/>
    </source>
</evidence>
<dbReference type="EMBL" id="CAADFE010000013">
    <property type="protein sequence ID" value="VFJ67819.1"/>
    <property type="molecule type" value="Genomic_DNA"/>
</dbReference>
<gene>
    <name evidence="2" type="ORF">BECKFW1821C_GA0114237_10133</name>
</gene>
<dbReference type="GO" id="GO:0008168">
    <property type="term" value="F:methyltransferase activity"/>
    <property type="evidence" value="ECO:0007669"/>
    <property type="project" value="UniProtKB-KW"/>
</dbReference>
<proteinExistence type="predicted"/>
<feature type="domain" description="Methyltransferase type 12" evidence="1">
    <location>
        <begin position="67"/>
        <end position="159"/>
    </location>
</feature>
<name>A0A450TJZ1_9GAMM</name>
<organism evidence="2">
    <name type="scientific">Candidatus Kentrum sp. FW</name>
    <dbReference type="NCBI Taxonomy" id="2126338"/>
    <lineage>
        <taxon>Bacteria</taxon>
        <taxon>Pseudomonadati</taxon>
        <taxon>Pseudomonadota</taxon>
        <taxon>Gammaproteobacteria</taxon>
        <taxon>Candidatus Kentrum</taxon>
    </lineage>
</organism>
<sequence>MFLQKPADIFLPPNTQCLIKSLNLELADDDCMYAGNDRHYLSCGASALNTIFAALSLSQQYTPGSILDFGAGAGRVTRWLRAAFPDIAIDCCDLRTEDMTFCEKAFAVKTWISGVEIADLSARSTYDLIWIGSVMTHLPANSTTQLLDKVLSWCNHGGLVVTSLHGRSALRRHEDGRLKYIEDSKWKEIKNGYLSTGYGFSNYAEKQDYGISTTKLSWVTSLIESRSDIKLVLLSEEAWDGHHDVLAIQKMGRKP</sequence>
<keyword evidence="2" id="KW-0489">Methyltransferase</keyword>
<reference evidence="2" key="1">
    <citation type="submission" date="2019-02" db="EMBL/GenBank/DDBJ databases">
        <authorList>
            <person name="Gruber-Vodicka R. H."/>
            <person name="Seah K. B. B."/>
        </authorList>
    </citation>
    <scope>NUCLEOTIDE SEQUENCE</scope>
    <source>
        <strain evidence="2">BECK_BZ131</strain>
    </source>
</reference>
<dbReference type="GO" id="GO:0032259">
    <property type="term" value="P:methylation"/>
    <property type="evidence" value="ECO:0007669"/>
    <property type="project" value="UniProtKB-KW"/>
</dbReference>
<dbReference type="InterPro" id="IPR013217">
    <property type="entry name" value="Methyltransf_12"/>
</dbReference>